<comment type="similarity">
    <text evidence="5">Belongs to the class-II pyridoxal-phosphate-dependent aminotransferase family. MalY/PatB cystathionine beta-lyase subfamily.</text>
</comment>
<dbReference type="GO" id="GO:0047804">
    <property type="term" value="F:cysteine-S-conjugate beta-lyase activity"/>
    <property type="evidence" value="ECO:0007669"/>
    <property type="project" value="UniProtKB-EC"/>
</dbReference>
<name>G8QUQ7_SPHPG</name>
<dbReference type="eggNOG" id="COG1168">
    <property type="taxonomic scope" value="Bacteria"/>
</dbReference>
<dbReference type="Gene3D" id="3.40.640.10">
    <property type="entry name" value="Type I PLP-dependent aspartate aminotransferase-like (Major domain)"/>
    <property type="match status" value="1"/>
</dbReference>
<accession>G8QUQ7</accession>
<protein>
    <recommendedName>
        <fullName evidence="2">cysteine-S-conjugate beta-lyase</fullName>
        <ecNumber evidence="2">4.4.1.13</ecNumber>
    </recommendedName>
</protein>
<dbReference type="EMBL" id="CP003155">
    <property type="protein sequence ID" value="AEV30365.1"/>
    <property type="molecule type" value="Genomic_DNA"/>
</dbReference>
<dbReference type="PANTHER" id="PTHR43525">
    <property type="entry name" value="PROTEIN MALY"/>
    <property type="match status" value="1"/>
</dbReference>
<dbReference type="AlphaFoldDB" id="G8QUQ7"/>
<gene>
    <name evidence="7" type="ordered locus">SpiGrapes_2604</name>
</gene>
<dbReference type="Proteomes" id="UP000005632">
    <property type="component" value="Chromosome"/>
</dbReference>
<dbReference type="GO" id="GO:0030170">
    <property type="term" value="F:pyridoxal phosphate binding"/>
    <property type="evidence" value="ECO:0007669"/>
    <property type="project" value="InterPro"/>
</dbReference>
<dbReference type="Gene3D" id="3.90.1150.10">
    <property type="entry name" value="Aspartate Aminotransferase, domain 1"/>
    <property type="match status" value="1"/>
</dbReference>
<comment type="cofactor">
    <cofactor evidence="1">
        <name>pyridoxal 5'-phosphate</name>
        <dbReference type="ChEBI" id="CHEBI:597326"/>
    </cofactor>
</comment>
<proteinExistence type="inferred from homology"/>
<dbReference type="InterPro" id="IPR015422">
    <property type="entry name" value="PyrdxlP-dep_Trfase_small"/>
</dbReference>
<dbReference type="HOGENOM" id="CLU_017584_15_0_12"/>
<keyword evidence="4" id="KW-0456">Lyase</keyword>
<evidence type="ECO:0000313" key="8">
    <source>
        <dbReference type="Proteomes" id="UP000005632"/>
    </source>
</evidence>
<organism evidence="7 8">
    <name type="scientific">Sphaerochaeta pleomorpha (strain ATCC BAA-1885 / DSM 22778 / Grapes)</name>
    <dbReference type="NCBI Taxonomy" id="158190"/>
    <lineage>
        <taxon>Bacteria</taxon>
        <taxon>Pseudomonadati</taxon>
        <taxon>Spirochaetota</taxon>
        <taxon>Spirochaetia</taxon>
        <taxon>Spirochaetales</taxon>
        <taxon>Sphaerochaetaceae</taxon>
        <taxon>Sphaerochaeta</taxon>
    </lineage>
</organism>
<dbReference type="KEGG" id="sgp:SpiGrapes_2604"/>
<keyword evidence="3" id="KW-0663">Pyridoxal phosphate</keyword>
<dbReference type="PANTHER" id="PTHR43525:SF1">
    <property type="entry name" value="PROTEIN MALY"/>
    <property type="match status" value="1"/>
</dbReference>
<dbReference type="STRING" id="158190.SpiGrapes_2604"/>
<evidence type="ECO:0000256" key="2">
    <source>
        <dbReference type="ARBA" id="ARBA00012224"/>
    </source>
</evidence>
<sequence>MQYDFDKEVNRKGSLSVKWDAHAIKSICGVSDAEPFWVADMDFTAAPEIMDQVVQTAKSGVYGYPHFSGTNKLFCEWAKKRHNWEVEEKDVVICMGMLNSIALLTDILTDEKDGIIVPMPAYQPFVRIVNNLDRTLLRWPLSYDKEAHKFSLDWEKYEQLCKQAKLLIFCSPHNPSGLEFSPGELERLCRIAADNNVTIICDEIHADLSFGKHQPLLPIAQNVGCKAITCMAPSKTFNIAGEHYSVAIIEDEGIRKALKKRMSQLFISETSFFSTTTAMSAYRYGYDWLLQLIPYLQKNIAFIDGFCNEKIPQLHLIKPKASFIALLDCSEILPLVEADAKANPDLYNSELSPGGGLLSRFFGIRAKVAVNDGTWFGGEDYRGFVRFNYGTQRSSIEKAFNRIEQAIAFLQTTYTR</sequence>
<dbReference type="InterPro" id="IPR004839">
    <property type="entry name" value="Aminotransferase_I/II_large"/>
</dbReference>
<dbReference type="InterPro" id="IPR051798">
    <property type="entry name" value="Class-II_PLP-Dep_Aminotrans"/>
</dbReference>
<evidence type="ECO:0000256" key="3">
    <source>
        <dbReference type="ARBA" id="ARBA00022898"/>
    </source>
</evidence>
<dbReference type="SUPFAM" id="SSF53383">
    <property type="entry name" value="PLP-dependent transferases"/>
    <property type="match status" value="1"/>
</dbReference>
<reference evidence="7 8" key="1">
    <citation type="submission" date="2011-11" db="EMBL/GenBank/DDBJ databases">
        <title>Complete sequence of Spirochaeta sp. grapes.</title>
        <authorList>
            <consortium name="US DOE Joint Genome Institute"/>
            <person name="Lucas S."/>
            <person name="Han J."/>
            <person name="Lapidus A."/>
            <person name="Cheng J.-F."/>
            <person name="Goodwin L."/>
            <person name="Pitluck S."/>
            <person name="Peters L."/>
            <person name="Ovchinnikova G."/>
            <person name="Munk A.C."/>
            <person name="Detter J.C."/>
            <person name="Han C."/>
            <person name="Tapia R."/>
            <person name="Land M."/>
            <person name="Hauser L."/>
            <person name="Kyrpides N."/>
            <person name="Ivanova N."/>
            <person name="Pagani I."/>
            <person name="Ritalahtilisa K."/>
            <person name="Loeffler F."/>
            <person name="Woyke T."/>
        </authorList>
    </citation>
    <scope>NUCLEOTIDE SEQUENCE [LARGE SCALE GENOMIC DNA]</scope>
    <source>
        <strain evidence="8">ATCC BAA-1885 / DSM 22778 / Grapes</strain>
    </source>
</reference>
<dbReference type="InterPro" id="IPR015421">
    <property type="entry name" value="PyrdxlP-dep_Trfase_major"/>
</dbReference>
<keyword evidence="8" id="KW-1185">Reference proteome</keyword>
<dbReference type="OrthoDB" id="367386at2"/>
<dbReference type="CDD" id="cd00609">
    <property type="entry name" value="AAT_like"/>
    <property type="match status" value="1"/>
</dbReference>
<evidence type="ECO:0000256" key="5">
    <source>
        <dbReference type="ARBA" id="ARBA00037974"/>
    </source>
</evidence>
<evidence type="ECO:0000259" key="6">
    <source>
        <dbReference type="Pfam" id="PF00155"/>
    </source>
</evidence>
<evidence type="ECO:0000256" key="4">
    <source>
        <dbReference type="ARBA" id="ARBA00023239"/>
    </source>
</evidence>
<dbReference type="EC" id="4.4.1.13" evidence="2"/>
<evidence type="ECO:0000256" key="1">
    <source>
        <dbReference type="ARBA" id="ARBA00001933"/>
    </source>
</evidence>
<dbReference type="RefSeq" id="WP_014271205.1">
    <property type="nucleotide sequence ID" value="NC_016633.1"/>
</dbReference>
<dbReference type="InterPro" id="IPR015424">
    <property type="entry name" value="PyrdxlP-dep_Trfase"/>
</dbReference>
<feature type="domain" description="Aminotransferase class I/classII large" evidence="6">
    <location>
        <begin position="45"/>
        <end position="403"/>
    </location>
</feature>
<dbReference type="Pfam" id="PF00155">
    <property type="entry name" value="Aminotran_1_2"/>
    <property type="match status" value="1"/>
</dbReference>
<evidence type="ECO:0000313" key="7">
    <source>
        <dbReference type="EMBL" id="AEV30365.1"/>
    </source>
</evidence>